<dbReference type="InterPro" id="IPR013785">
    <property type="entry name" value="Aldolase_TIM"/>
</dbReference>
<dbReference type="PROSITE" id="PS00911">
    <property type="entry name" value="DHODEHASE_1"/>
    <property type="match status" value="1"/>
</dbReference>
<evidence type="ECO:0000256" key="3">
    <source>
        <dbReference type="ARBA" id="ARBA00023002"/>
    </source>
</evidence>
<evidence type="ECO:0000256" key="1">
    <source>
        <dbReference type="ARBA" id="ARBA00001917"/>
    </source>
</evidence>
<feature type="domain" description="Dihydroorotate dehydrogenase catalytic" evidence="4">
    <location>
        <begin position="14"/>
        <end position="113"/>
    </location>
</feature>
<feature type="non-terminal residue" evidence="5">
    <location>
        <position position="113"/>
    </location>
</feature>
<dbReference type="InterPro" id="IPR001295">
    <property type="entry name" value="Dihydroorotate_DH_CS"/>
</dbReference>
<accession>X0Y1H1</accession>
<evidence type="ECO:0000256" key="2">
    <source>
        <dbReference type="ARBA" id="ARBA00004725"/>
    </source>
</evidence>
<dbReference type="SUPFAM" id="SSF51395">
    <property type="entry name" value="FMN-linked oxidoreductases"/>
    <property type="match status" value="1"/>
</dbReference>
<dbReference type="EMBL" id="BARS01057707">
    <property type="protein sequence ID" value="GAG42598.1"/>
    <property type="molecule type" value="Genomic_DNA"/>
</dbReference>
<dbReference type="InterPro" id="IPR005720">
    <property type="entry name" value="Dihydroorotate_DH_cat"/>
</dbReference>
<organism evidence="5">
    <name type="scientific">marine sediment metagenome</name>
    <dbReference type="NCBI Taxonomy" id="412755"/>
    <lineage>
        <taxon>unclassified sequences</taxon>
        <taxon>metagenomes</taxon>
        <taxon>ecological metagenomes</taxon>
    </lineage>
</organism>
<dbReference type="GO" id="GO:0004152">
    <property type="term" value="F:dihydroorotate dehydrogenase activity"/>
    <property type="evidence" value="ECO:0007669"/>
    <property type="project" value="UniProtKB-ARBA"/>
</dbReference>
<dbReference type="GO" id="GO:0044205">
    <property type="term" value="P:'de novo' UMP biosynthetic process"/>
    <property type="evidence" value="ECO:0007669"/>
    <property type="project" value="UniProtKB-UniPathway"/>
</dbReference>
<dbReference type="Gene3D" id="3.20.20.70">
    <property type="entry name" value="Aldolase class I"/>
    <property type="match status" value="1"/>
</dbReference>
<dbReference type="AlphaFoldDB" id="X0Y1H1"/>
<dbReference type="GO" id="GO:0005737">
    <property type="term" value="C:cytoplasm"/>
    <property type="evidence" value="ECO:0007669"/>
    <property type="project" value="InterPro"/>
</dbReference>
<dbReference type="InterPro" id="IPR023359">
    <property type="entry name" value="Dihydro_DH_chainA_dom2"/>
</dbReference>
<evidence type="ECO:0000313" key="5">
    <source>
        <dbReference type="EMBL" id="GAG42598.1"/>
    </source>
</evidence>
<dbReference type="Pfam" id="PF01180">
    <property type="entry name" value="DHO_dh"/>
    <property type="match status" value="1"/>
</dbReference>
<comment type="caution">
    <text evidence="5">The sequence shown here is derived from an EMBL/GenBank/DDBJ whole genome shotgun (WGS) entry which is preliminary data.</text>
</comment>
<keyword evidence="3" id="KW-0560">Oxidoreductase</keyword>
<dbReference type="Gene3D" id="2.30.26.10">
    <property type="entry name" value="Dihydroorotate Dehydrogenase A, chain A, domain 2"/>
    <property type="match status" value="1"/>
</dbReference>
<dbReference type="GO" id="GO:0006207">
    <property type="term" value="P:'de novo' pyrimidine nucleobase biosynthetic process"/>
    <property type="evidence" value="ECO:0007669"/>
    <property type="project" value="InterPro"/>
</dbReference>
<reference evidence="5" key="1">
    <citation type="journal article" date="2014" name="Front. Microbiol.">
        <title>High frequency of phylogenetically diverse reductive dehalogenase-homologous genes in deep subseafloor sedimentary metagenomes.</title>
        <authorList>
            <person name="Kawai M."/>
            <person name="Futagami T."/>
            <person name="Toyoda A."/>
            <person name="Takaki Y."/>
            <person name="Nishi S."/>
            <person name="Hori S."/>
            <person name="Arai W."/>
            <person name="Tsubouchi T."/>
            <person name="Morono Y."/>
            <person name="Uchiyama I."/>
            <person name="Ito T."/>
            <person name="Fujiyama A."/>
            <person name="Inagaki F."/>
            <person name="Takami H."/>
        </authorList>
    </citation>
    <scope>NUCLEOTIDE SEQUENCE</scope>
    <source>
        <strain evidence="5">Expedition CK06-06</strain>
    </source>
</reference>
<gene>
    <name evidence="5" type="ORF">S01H1_84499</name>
</gene>
<name>X0Y1H1_9ZZZZ</name>
<evidence type="ECO:0000259" key="4">
    <source>
        <dbReference type="Pfam" id="PF01180"/>
    </source>
</evidence>
<proteinExistence type="predicted"/>
<dbReference type="UniPathway" id="UPA00070"/>
<comment type="pathway">
    <text evidence="2">Pyrimidine metabolism; UMP biosynthesis via de novo pathway.</text>
</comment>
<protein>
    <recommendedName>
        <fullName evidence="4">Dihydroorotate dehydrogenase catalytic domain-containing protein</fullName>
    </recommendedName>
</protein>
<sequence>MNLSVELAPRCKRGLFLANPVMAASGTFGYGLEMAKELDIQRLGAIVCKGTTLRRRRGNPQPRTVETPAGMLNSIGLQNMGVEALIRDIAPVWATWRVPVVVNVAGESIEDYA</sequence>
<comment type="cofactor">
    <cofactor evidence="1">
        <name>FMN</name>
        <dbReference type="ChEBI" id="CHEBI:58210"/>
    </cofactor>
</comment>